<feature type="repeat" description="ANK" evidence="3">
    <location>
        <begin position="1329"/>
        <end position="1361"/>
    </location>
</feature>
<dbReference type="EMBL" id="ADNJ02000005">
    <property type="protein sequence ID" value="EFZ00635.2"/>
    <property type="molecule type" value="Genomic_DNA"/>
</dbReference>
<feature type="repeat" description="ANK" evidence="3">
    <location>
        <begin position="973"/>
        <end position="1005"/>
    </location>
</feature>
<evidence type="ECO:0000313" key="6">
    <source>
        <dbReference type="EMBL" id="EFZ00635.2"/>
    </source>
</evidence>
<reference evidence="6 7" key="2">
    <citation type="journal article" date="2014" name="Proc. Natl. Acad. Sci. U.S.A.">
        <title>Trajectory and genomic determinants of fungal-pathogen speciation and host adaptation.</title>
        <authorList>
            <person name="Hu X."/>
            <person name="Xiao G."/>
            <person name="Zheng P."/>
            <person name="Shang Y."/>
            <person name="Su Y."/>
            <person name="Zhang X."/>
            <person name="Liu X."/>
            <person name="Zhan S."/>
            <person name="St Leger R.J."/>
            <person name="Wang C."/>
        </authorList>
    </citation>
    <scope>GENOME REANNOTATION</scope>
    <source>
        <strain evidence="7">ARSEF 23 / ATCC MYA-3075</strain>
    </source>
</reference>
<feature type="repeat" description="ANK" evidence="3">
    <location>
        <begin position="940"/>
        <end position="972"/>
    </location>
</feature>
<dbReference type="Pfam" id="PF00023">
    <property type="entry name" value="Ank"/>
    <property type="match status" value="3"/>
</dbReference>
<dbReference type="PROSITE" id="PS50297">
    <property type="entry name" value="ANK_REP_REGION"/>
    <property type="match status" value="16"/>
</dbReference>
<dbReference type="InterPro" id="IPR027417">
    <property type="entry name" value="P-loop_NTPase"/>
</dbReference>
<evidence type="ECO:0000256" key="1">
    <source>
        <dbReference type="ARBA" id="ARBA00022737"/>
    </source>
</evidence>
<dbReference type="InterPro" id="IPR036770">
    <property type="entry name" value="Ankyrin_rpt-contain_sf"/>
</dbReference>
<dbReference type="InterPro" id="IPR000845">
    <property type="entry name" value="Nucleoside_phosphorylase_d"/>
</dbReference>
<evidence type="ECO:0000256" key="3">
    <source>
        <dbReference type="PROSITE-ProRule" id="PRU00023"/>
    </source>
</evidence>
<feature type="repeat" description="ANK" evidence="3">
    <location>
        <begin position="1395"/>
        <end position="1427"/>
    </location>
</feature>
<name>E9EWL3_METRA</name>
<evidence type="ECO:0000259" key="5">
    <source>
        <dbReference type="Pfam" id="PF24883"/>
    </source>
</evidence>
<dbReference type="PROSITE" id="PS50088">
    <property type="entry name" value="ANK_REPEAT"/>
    <property type="match status" value="16"/>
</dbReference>
<feature type="repeat" description="ANK" evidence="3">
    <location>
        <begin position="907"/>
        <end position="939"/>
    </location>
</feature>
<dbReference type="Gene3D" id="1.25.40.20">
    <property type="entry name" value="Ankyrin repeat-containing domain"/>
    <property type="match status" value="7"/>
</dbReference>
<dbReference type="Pfam" id="PF01048">
    <property type="entry name" value="PNP_UDP_1"/>
    <property type="match status" value="1"/>
</dbReference>
<dbReference type="PANTHER" id="PTHR24198">
    <property type="entry name" value="ANKYRIN REPEAT AND PROTEIN KINASE DOMAIN-CONTAINING PROTEIN"/>
    <property type="match status" value="1"/>
</dbReference>
<dbReference type="Pfam" id="PF24883">
    <property type="entry name" value="NPHP3_N"/>
    <property type="match status" value="1"/>
</dbReference>
<dbReference type="GO" id="GO:0003824">
    <property type="term" value="F:catalytic activity"/>
    <property type="evidence" value="ECO:0007669"/>
    <property type="project" value="InterPro"/>
</dbReference>
<reference evidence="6 7" key="1">
    <citation type="journal article" date="2011" name="PLoS Genet.">
        <title>Genome sequencing and comparative transcriptomics of the model entomopathogenic fungi Metarhizium anisopliae and M. acridum.</title>
        <authorList>
            <person name="Gao Q."/>
            <person name="Jin K."/>
            <person name="Ying S.H."/>
            <person name="Zhang Y."/>
            <person name="Xiao G."/>
            <person name="Shang Y."/>
            <person name="Duan Z."/>
            <person name="Hu X."/>
            <person name="Xie X.Q."/>
            <person name="Zhou G."/>
            <person name="Peng G."/>
            <person name="Luo Z."/>
            <person name="Huang W."/>
            <person name="Wang B."/>
            <person name="Fang W."/>
            <person name="Wang S."/>
            <person name="Zhong Y."/>
            <person name="Ma L.J."/>
            <person name="St Leger R.J."/>
            <person name="Zhao G.P."/>
            <person name="Pei Y."/>
            <person name="Feng M.G."/>
            <person name="Xia Y."/>
            <person name="Wang C."/>
        </authorList>
    </citation>
    <scope>NUCLEOTIDE SEQUENCE [LARGE SCALE GENOMIC DNA]</scope>
    <source>
        <strain evidence="7">ARSEF 23 / ATCC MYA-3075</strain>
    </source>
</reference>
<dbReference type="SMART" id="SM00248">
    <property type="entry name" value="ANK"/>
    <property type="match status" value="19"/>
</dbReference>
<feature type="repeat" description="ANK" evidence="3">
    <location>
        <begin position="1429"/>
        <end position="1461"/>
    </location>
</feature>
<accession>E9EWL3</accession>
<dbReference type="InterPro" id="IPR056884">
    <property type="entry name" value="NPHP3-like_N"/>
</dbReference>
<feature type="repeat" description="ANK" evidence="3">
    <location>
        <begin position="1097"/>
        <end position="1129"/>
    </location>
</feature>
<dbReference type="Proteomes" id="UP000002498">
    <property type="component" value="Unassembled WGS sequence"/>
</dbReference>
<feature type="repeat" description="ANK" evidence="3">
    <location>
        <begin position="1165"/>
        <end position="1197"/>
    </location>
</feature>
<dbReference type="Gene3D" id="3.40.50.1580">
    <property type="entry name" value="Nucleoside phosphorylase domain"/>
    <property type="match status" value="1"/>
</dbReference>
<dbReference type="Gene3D" id="3.40.50.300">
    <property type="entry name" value="P-loop containing nucleotide triphosphate hydrolases"/>
    <property type="match status" value="1"/>
</dbReference>
<feature type="repeat" description="ANK" evidence="3">
    <location>
        <begin position="1362"/>
        <end position="1394"/>
    </location>
</feature>
<feature type="domain" description="Nephrocystin 3-like N-terminal" evidence="5">
    <location>
        <begin position="363"/>
        <end position="536"/>
    </location>
</feature>
<organism evidence="6 7">
    <name type="scientific">Metarhizium robertsii (strain ARSEF 23 / ATCC MYA-3075)</name>
    <name type="common">Metarhizium anisopliae (strain ARSEF 23)</name>
    <dbReference type="NCBI Taxonomy" id="655844"/>
    <lineage>
        <taxon>Eukaryota</taxon>
        <taxon>Fungi</taxon>
        <taxon>Dikarya</taxon>
        <taxon>Ascomycota</taxon>
        <taxon>Pezizomycotina</taxon>
        <taxon>Sordariomycetes</taxon>
        <taxon>Hypocreomycetidae</taxon>
        <taxon>Hypocreales</taxon>
        <taxon>Clavicipitaceae</taxon>
        <taxon>Metarhizium</taxon>
    </lineage>
</organism>
<dbReference type="Pfam" id="PF12796">
    <property type="entry name" value="Ank_2"/>
    <property type="match status" value="6"/>
</dbReference>
<comment type="caution">
    <text evidence="6">The sequence shown here is derived from an EMBL/GenBank/DDBJ whole genome shotgun (WGS) entry which is preliminary data.</text>
</comment>
<dbReference type="GeneID" id="19258698"/>
<dbReference type="RefSeq" id="XP_007820601.2">
    <property type="nucleotide sequence ID" value="XM_007822410.2"/>
</dbReference>
<keyword evidence="1" id="KW-0677">Repeat</keyword>
<feature type="repeat" description="ANK" evidence="3">
    <location>
        <begin position="1463"/>
        <end position="1495"/>
    </location>
</feature>
<keyword evidence="2 3" id="KW-0040">ANK repeat</keyword>
<evidence type="ECO:0000313" key="7">
    <source>
        <dbReference type="Proteomes" id="UP000002498"/>
    </source>
</evidence>
<feature type="repeat" description="ANK" evidence="3">
    <location>
        <begin position="1131"/>
        <end position="1163"/>
    </location>
</feature>
<dbReference type="HOGENOM" id="CLU_000288_34_2_1"/>
<dbReference type="SUPFAM" id="SSF48403">
    <property type="entry name" value="Ankyrin repeat"/>
    <property type="match status" value="2"/>
</dbReference>
<feature type="repeat" description="ANK" evidence="3">
    <location>
        <begin position="1265"/>
        <end position="1297"/>
    </location>
</feature>
<feature type="repeat" description="ANK" evidence="3">
    <location>
        <begin position="1496"/>
        <end position="1528"/>
    </location>
</feature>
<feature type="repeat" description="ANK" evidence="3">
    <location>
        <begin position="1232"/>
        <end position="1264"/>
    </location>
</feature>
<dbReference type="GO" id="GO:0009116">
    <property type="term" value="P:nucleoside metabolic process"/>
    <property type="evidence" value="ECO:0007669"/>
    <property type="project" value="InterPro"/>
</dbReference>
<keyword evidence="7" id="KW-1185">Reference proteome</keyword>
<feature type="domain" description="Nucleoside phosphorylase" evidence="4">
    <location>
        <begin position="12"/>
        <end position="293"/>
    </location>
</feature>
<protein>
    <submittedName>
        <fullName evidence="6">Kinesin light chain</fullName>
    </submittedName>
</protein>
<dbReference type="KEGG" id="maj:MAA_04412"/>
<dbReference type="PANTHER" id="PTHR24198:SF165">
    <property type="entry name" value="ANKYRIN REPEAT-CONTAINING PROTEIN-RELATED"/>
    <property type="match status" value="1"/>
</dbReference>
<feature type="repeat" description="ANK" evidence="3">
    <location>
        <begin position="1006"/>
        <end position="1038"/>
    </location>
</feature>
<feature type="repeat" description="ANK" evidence="3">
    <location>
        <begin position="1199"/>
        <end position="1231"/>
    </location>
</feature>
<dbReference type="InterPro" id="IPR002110">
    <property type="entry name" value="Ankyrin_rpt"/>
</dbReference>
<dbReference type="OrthoDB" id="1577640at2759"/>
<gene>
    <name evidence="6" type="ORF">MAA_04412</name>
</gene>
<evidence type="ECO:0000259" key="4">
    <source>
        <dbReference type="Pfam" id="PF01048"/>
    </source>
</evidence>
<proteinExistence type="predicted"/>
<dbReference type="SUPFAM" id="SSF53167">
    <property type="entry name" value="Purine and uridine phosphorylases"/>
    <property type="match status" value="1"/>
</dbReference>
<dbReference type="InterPro" id="IPR035994">
    <property type="entry name" value="Nucleoside_phosphorylase_sf"/>
</dbReference>
<dbReference type="PRINTS" id="PR01415">
    <property type="entry name" value="ANKYRIN"/>
</dbReference>
<evidence type="ECO:0000256" key="2">
    <source>
        <dbReference type="ARBA" id="ARBA00023043"/>
    </source>
</evidence>
<sequence length="1555" mass="173100">MKRLRPENYTVGWLCALPTELDAATKMFDERHCDILRKPDDPNLYTLGRIHNHNVVIVCLPAGQTGASSAAAVMGQMRCQFTSIQHTFLVGVGGGVPGDDAAVRLGDVVISQPHMGHGGVVQYDFGKSTPSGFIRTGFVNAPPTILLNAVSKLRANILEHQVHISKNLSTLRRLRDSAGPDILFQSTYKHVGGSSCDSCDKDLVIHGVPRSSEDIVIHYGTIASGNQLIRDGITRDTLSSQLGGVLCFEMEAAGFMSIFPGLVIRGICDYADSHKSKKWQAYAAATAAIIAKEILSILPITQLAAAEEADFALDNPLQFLNLSKRPEWHLAQAGTLTYNIFEHISDYEPNHTYRNYLHDKCPGTAMWILGDEEFLAWRKKTSACLWLSGKIGSGKTFVTTTVVSHLIEASQKGGDFVAHFFYNHSSKFRLKAIHLFESYIKQILGFLEKTGHVCPQELVCAVKRFYGPNRCHPSFAEIIERIFIPLGDFLTQLTPSSTYIVDGLDECESCERRLVLGTFRNMVQQRDAQRVFISGREDLYVTNFIEDSTTLRISNKDNKDDIREFIEWKVEAKLRERQLTENEYVLQDIKRKLNEKADLIRVLWVSMQIDALWDECSTDGDIQTALENLPRSLDETYARCLQRINKRQSRFAWTILRWVAAAITPFQVDQLREGLAINTNTGCLDRNQIPPRQEIIKCCCNLITSNNGQILLTHHSVRQFLETRLPSGQFTCASFELYTAQSELGPLPSWTHRFLPRPKPATIVLPNRSSNPSSPSDTEVLSFFQYAKAHWAPLTRHITEDSPNWDKFRALALEPNLSWRLHPWQPLGESLDSHYSGLLGWAVVNHHVPLLHILLGLRDFKPKKDIFNVPFYHYDSLPALHLASITGDVEIVKRLLQVCDLNKRDNNHRTSLHHAAERGHSDVIPLLIQKQGDLKVRDSRGRTALHFAAENGHERAVQALIDQGADVDQRDNMRQTAIFLAARNGHKRIIQTLVDRGADVNMQDKNKWTPLFIAADYLRDQTVRTLIELGADINMKDDVGRKALDIAVTRALVKLSGDVDLNPITNQAIFLAVQQGNEAVLRVLLACGEAVDGKDFDGWTPLMRAAASGHEAVAKLLLENGANIEANDMEYGWTPLSWAIEREQVAMIKLLLENGADIEARHSGSRRTPLSWAVEKAQEAIIKLLLEKGAKIDSEDTEYSYTPLLWAVKKGQEAIINLLLEKGANVDAKDQFGRTPLSRAAQEGDEATAKLLLEKGAKIEVKDEFCQTPLSQAIKAGNMAMIELLLEKGAHVEAKDWDIQMPFPSKEGREAVAELLLKKAADIKAKDRLHQTLLSQAAQEGGAVITKLLLENGADIEVKDEFRQTPLSRAATVGNQAVTKLLLEKGAHIETRDWDNRTPLSWAAEGGHETVTELLLEKGANIEAKDGEYNQTPLSLAARHGQEAVTQLLLEKGADFETKDTQYNQTPLSWAAKEGHEAVAKLLLEKGAYLQAKDQSGRTPLSWAVQGGHEAVVRLLLDNGADVQASDKNGRTPVSWAYIGGHQAIVKLLQSADSA</sequence>